<dbReference type="RefSeq" id="XP_040758221.1">
    <property type="nucleotide sequence ID" value="XM_040910210.1"/>
</dbReference>
<evidence type="ECO:0000313" key="2">
    <source>
        <dbReference type="Proteomes" id="UP000076871"/>
    </source>
</evidence>
<accession>A0A165B8E1</accession>
<gene>
    <name evidence="1" type="ORF">LAESUDRAFT_732272</name>
</gene>
<protein>
    <submittedName>
        <fullName evidence="1">Uncharacterized protein</fullName>
    </submittedName>
</protein>
<name>A0A165B8E1_9APHY</name>
<reference evidence="1 2" key="1">
    <citation type="journal article" date="2016" name="Mol. Biol. Evol.">
        <title>Comparative Genomics of Early-Diverging Mushroom-Forming Fungi Provides Insights into the Origins of Lignocellulose Decay Capabilities.</title>
        <authorList>
            <person name="Nagy L.G."/>
            <person name="Riley R."/>
            <person name="Tritt A."/>
            <person name="Adam C."/>
            <person name="Daum C."/>
            <person name="Floudas D."/>
            <person name="Sun H."/>
            <person name="Yadav J.S."/>
            <person name="Pangilinan J."/>
            <person name="Larsson K.H."/>
            <person name="Matsuura K."/>
            <person name="Barry K."/>
            <person name="Labutti K."/>
            <person name="Kuo R."/>
            <person name="Ohm R.A."/>
            <person name="Bhattacharya S.S."/>
            <person name="Shirouzu T."/>
            <person name="Yoshinaga Y."/>
            <person name="Martin F.M."/>
            <person name="Grigoriev I.V."/>
            <person name="Hibbett D.S."/>
        </authorList>
    </citation>
    <scope>NUCLEOTIDE SEQUENCE [LARGE SCALE GENOMIC DNA]</scope>
    <source>
        <strain evidence="1 2">93-53</strain>
    </source>
</reference>
<dbReference type="EMBL" id="KV427685">
    <property type="protein sequence ID" value="KZT00481.1"/>
    <property type="molecule type" value="Genomic_DNA"/>
</dbReference>
<evidence type="ECO:0000313" key="1">
    <source>
        <dbReference type="EMBL" id="KZT00481.1"/>
    </source>
</evidence>
<dbReference type="GeneID" id="63827239"/>
<dbReference type="InParanoid" id="A0A165B8E1"/>
<proteinExistence type="predicted"/>
<dbReference type="Proteomes" id="UP000076871">
    <property type="component" value="Unassembled WGS sequence"/>
</dbReference>
<keyword evidence="2" id="KW-1185">Reference proteome</keyword>
<organism evidence="1 2">
    <name type="scientific">Laetiporus sulphureus 93-53</name>
    <dbReference type="NCBI Taxonomy" id="1314785"/>
    <lineage>
        <taxon>Eukaryota</taxon>
        <taxon>Fungi</taxon>
        <taxon>Dikarya</taxon>
        <taxon>Basidiomycota</taxon>
        <taxon>Agaricomycotina</taxon>
        <taxon>Agaricomycetes</taxon>
        <taxon>Polyporales</taxon>
        <taxon>Laetiporus</taxon>
    </lineage>
</organism>
<sequence length="109" mass="12785">MTHLSRISFSFERSNWIAFCIPTSELHNQPLEEDIIYMEFQRTPGPLDIMDAVRSFSREQANMGKDVRFHPSTAKEIFVRQLITAYSNFGFCCRFGSHNMRLFQDKESP</sequence>
<dbReference type="AlphaFoldDB" id="A0A165B8E1"/>